<sequence length="151" mass="16257">MIIVSACLAGICCRYDGGSNFRRNLTQLIPRDKLVLVCPEQLGGLPTPRLPAEIVDGDGVQVLSGRARVINSRGEDVTEAFLKGAEEVLRIARLTGSKQAVLKARSPSCGTRRIYDGTFRGRLRPGSGVTAALLRKHGVKVIDDEQFGLSP</sequence>
<dbReference type="PANTHER" id="PTHR30087">
    <property type="entry name" value="INNER MEMBRANE PROTEIN"/>
    <property type="match status" value="1"/>
</dbReference>
<proteinExistence type="predicted"/>
<accession>A0A1Z5HPL6</accession>
<keyword evidence="2" id="KW-1185">Reference proteome</keyword>
<reference evidence="2" key="1">
    <citation type="journal article" date="2017" name="Appl. Environ. Microbiol.">
        <title>Genomic analysis of Calderihabitans maritimus KKC1, a thermophilic hydrogenogenic carboxydotrophic bacterium isolated from marine sediment.</title>
        <authorList>
            <person name="Omae K."/>
            <person name="Yoneda Y."/>
            <person name="Fukuyama Y."/>
            <person name="Yoshida T."/>
            <person name="Sako Y."/>
        </authorList>
    </citation>
    <scope>NUCLEOTIDE SEQUENCE [LARGE SCALE GENOMIC DNA]</scope>
    <source>
        <strain evidence="2">KKC1</strain>
    </source>
</reference>
<dbReference type="Pfam" id="PF04463">
    <property type="entry name" value="2-thiour_desulf"/>
    <property type="match status" value="1"/>
</dbReference>
<name>A0A1Z5HPL6_9FIRM</name>
<protein>
    <submittedName>
        <fullName evidence="1">Uncharacterized protein</fullName>
    </submittedName>
</protein>
<comment type="caution">
    <text evidence="1">The sequence shown here is derived from an EMBL/GenBank/DDBJ whole genome shotgun (WGS) entry which is preliminary data.</text>
</comment>
<dbReference type="PANTHER" id="PTHR30087:SF1">
    <property type="entry name" value="HYPOTHETICAL CYTOSOLIC PROTEIN"/>
    <property type="match status" value="1"/>
</dbReference>
<organism evidence="1 2">
    <name type="scientific">Calderihabitans maritimus</name>
    <dbReference type="NCBI Taxonomy" id="1246530"/>
    <lineage>
        <taxon>Bacteria</taxon>
        <taxon>Bacillati</taxon>
        <taxon>Bacillota</taxon>
        <taxon>Clostridia</taxon>
        <taxon>Neomoorellales</taxon>
        <taxon>Calderihabitantaceae</taxon>
        <taxon>Calderihabitans</taxon>
    </lineage>
</organism>
<gene>
    <name evidence="1" type="ORF">KKC1_06160</name>
</gene>
<dbReference type="OrthoDB" id="9797779at2"/>
<evidence type="ECO:0000313" key="2">
    <source>
        <dbReference type="Proteomes" id="UP000197032"/>
    </source>
</evidence>
<dbReference type="AlphaFoldDB" id="A0A1Z5HPL6"/>
<dbReference type="Proteomes" id="UP000197032">
    <property type="component" value="Unassembled WGS sequence"/>
</dbReference>
<dbReference type="RefSeq" id="WP_088552984.1">
    <property type="nucleotide sequence ID" value="NZ_BDGJ01000018.1"/>
</dbReference>
<evidence type="ECO:0000313" key="1">
    <source>
        <dbReference type="EMBL" id="GAW91454.1"/>
    </source>
</evidence>
<dbReference type="InterPro" id="IPR007553">
    <property type="entry name" value="2-thiour_desulf"/>
</dbReference>
<dbReference type="EMBL" id="BDGJ01000018">
    <property type="protein sequence ID" value="GAW91454.1"/>
    <property type="molecule type" value="Genomic_DNA"/>
</dbReference>